<dbReference type="Gene3D" id="3.40.50.1820">
    <property type="entry name" value="alpha/beta hydrolase"/>
    <property type="match status" value="1"/>
</dbReference>
<proteinExistence type="predicted"/>
<name>A0ABS9BSX4_9BACT</name>
<evidence type="ECO:0000259" key="1">
    <source>
        <dbReference type="Pfam" id="PF00561"/>
    </source>
</evidence>
<organism evidence="2 3">
    <name type="scientific">Mariniradius sediminis</name>
    <dbReference type="NCBI Taxonomy" id="2909237"/>
    <lineage>
        <taxon>Bacteria</taxon>
        <taxon>Pseudomonadati</taxon>
        <taxon>Bacteroidota</taxon>
        <taxon>Cytophagia</taxon>
        <taxon>Cytophagales</taxon>
        <taxon>Cyclobacteriaceae</taxon>
        <taxon>Mariniradius</taxon>
    </lineage>
</organism>
<evidence type="ECO:0000313" key="3">
    <source>
        <dbReference type="Proteomes" id="UP001201449"/>
    </source>
</evidence>
<sequence length="274" mass="32047">MSTRFLETSFGHLAYKRHGKGSEVFFLFHGFGQSMKVYDPYLPLRKENESYLVFDIFYHGQSSWKTADKKLTKEIWQEIWVQLMAEEKFDAFHLIGYSMGGKFCLVTYELFPERVKSLLLMAPDGIKTGFWYNMATFPGYMNRLFKRVVFHPDRFFRVMDFLHSFGLLQSSLIKLVKSQMQTRTMRAQIYFTWSVFKPLQPEIGKIIVDIRERGTPAMLVTGKFDKMITSKNLQRFSSKIPHLQQVELECGHNDLIEKTAKFLIKNPVKIGGEG</sequence>
<evidence type="ECO:0000313" key="2">
    <source>
        <dbReference type="EMBL" id="MCF1750246.1"/>
    </source>
</evidence>
<dbReference type="InterPro" id="IPR050266">
    <property type="entry name" value="AB_hydrolase_sf"/>
</dbReference>
<keyword evidence="2" id="KW-0378">Hydrolase</keyword>
<reference evidence="2 3" key="1">
    <citation type="submission" date="2022-01" db="EMBL/GenBank/DDBJ databases">
        <title>Mariniradius saccharolyticus sp. nov., isolated from sediment of a river.</title>
        <authorList>
            <person name="Liu H."/>
        </authorList>
    </citation>
    <scope>NUCLEOTIDE SEQUENCE [LARGE SCALE GENOMIC DNA]</scope>
    <source>
        <strain evidence="2 3">RY-2</strain>
    </source>
</reference>
<protein>
    <submittedName>
        <fullName evidence="2">Alpha/beta hydrolase</fullName>
    </submittedName>
</protein>
<dbReference type="EMBL" id="JAKEVZ010000002">
    <property type="protein sequence ID" value="MCF1750246.1"/>
    <property type="molecule type" value="Genomic_DNA"/>
</dbReference>
<feature type="domain" description="AB hydrolase-1" evidence="1">
    <location>
        <begin position="24"/>
        <end position="258"/>
    </location>
</feature>
<dbReference type="SUPFAM" id="SSF53474">
    <property type="entry name" value="alpha/beta-Hydrolases"/>
    <property type="match status" value="1"/>
</dbReference>
<dbReference type="PANTHER" id="PTHR43798:SF5">
    <property type="entry name" value="MONOACYLGLYCEROL LIPASE ABHD6"/>
    <property type="match status" value="1"/>
</dbReference>
<dbReference type="Proteomes" id="UP001201449">
    <property type="component" value="Unassembled WGS sequence"/>
</dbReference>
<dbReference type="InterPro" id="IPR029058">
    <property type="entry name" value="AB_hydrolase_fold"/>
</dbReference>
<dbReference type="PANTHER" id="PTHR43798">
    <property type="entry name" value="MONOACYLGLYCEROL LIPASE"/>
    <property type="match status" value="1"/>
</dbReference>
<dbReference type="InterPro" id="IPR000073">
    <property type="entry name" value="AB_hydrolase_1"/>
</dbReference>
<accession>A0ABS9BSX4</accession>
<dbReference type="GO" id="GO:0016787">
    <property type="term" value="F:hydrolase activity"/>
    <property type="evidence" value="ECO:0007669"/>
    <property type="project" value="UniProtKB-KW"/>
</dbReference>
<comment type="caution">
    <text evidence="2">The sequence shown here is derived from an EMBL/GenBank/DDBJ whole genome shotgun (WGS) entry which is preliminary data.</text>
</comment>
<dbReference type="Pfam" id="PF00561">
    <property type="entry name" value="Abhydrolase_1"/>
    <property type="match status" value="1"/>
</dbReference>
<keyword evidence="3" id="KW-1185">Reference proteome</keyword>
<dbReference type="RefSeq" id="WP_234860363.1">
    <property type="nucleotide sequence ID" value="NZ_JAKEVZ010000002.1"/>
</dbReference>
<gene>
    <name evidence="2" type="ORF">L0U89_04115</name>
</gene>